<name>A0A1S3DML8_DIACI</name>
<evidence type="ECO:0000256" key="4">
    <source>
        <dbReference type="ARBA" id="ARBA00022737"/>
    </source>
</evidence>
<evidence type="ECO:0000256" key="2">
    <source>
        <dbReference type="ARBA" id="ARBA00022448"/>
    </source>
</evidence>
<dbReference type="STRING" id="121845.A0A1S3DML8"/>
<evidence type="ECO:0000259" key="6">
    <source>
        <dbReference type="PROSITE" id="PS50166"/>
    </source>
</evidence>
<dbReference type="InterPro" id="IPR016024">
    <property type="entry name" value="ARM-type_fold"/>
</dbReference>
<keyword evidence="4" id="KW-0677">Repeat</keyword>
<dbReference type="GeneID" id="103520689"/>
<accession>A0A1S3DML8</accession>
<evidence type="ECO:0000256" key="5">
    <source>
        <dbReference type="ARBA" id="ARBA00022927"/>
    </source>
</evidence>
<dbReference type="SMART" id="SM00913">
    <property type="entry name" value="IBN_N"/>
    <property type="match status" value="1"/>
</dbReference>
<dbReference type="PANTHER" id="PTHR10527">
    <property type="entry name" value="IMPORTIN BETA"/>
    <property type="match status" value="1"/>
</dbReference>
<dbReference type="PaxDb" id="121845-A0A1S3DML8"/>
<dbReference type="Proteomes" id="UP000079169">
    <property type="component" value="Unplaced"/>
</dbReference>
<dbReference type="KEGG" id="dci:103520689"/>
<reference evidence="8" key="1">
    <citation type="submission" date="2025-08" db="UniProtKB">
        <authorList>
            <consortium name="RefSeq"/>
        </authorList>
    </citation>
    <scope>IDENTIFICATION</scope>
</reference>
<keyword evidence="2" id="KW-0813">Transport</keyword>
<feature type="domain" description="Importin N-terminal" evidence="6">
    <location>
        <begin position="10"/>
        <end position="90"/>
    </location>
</feature>
<organism evidence="7 8">
    <name type="scientific">Diaphorina citri</name>
    <name type="common">Asian citrus psyllid</name>
    <dbReference type="NCBI Taxonomy" id="121845"/>
    <lineage>
        <taxon>Eukaryota</taxon>
        <taxon>Metazoa</taxon>
        <taxon>Ecdysozoa</taxon>
        <taxon>Arthropoda</taxon>
        <taxon>Hexapoda</taxon>
        <taxon>Insecta</taxon>
        <taxon>Pterygota</taxon>
        <taxon>Neoptera</taxon>
        <taxon>Paraneoptera</taxon>
        <taxon>Hemiptera</taxon>
        <taxon>Sternorrhyncha</taxon>
        <taxon>Psylloidea</taxon>
        <taxon>Psyllidae</taxon>
        <taxon>Diaphorininae</taxon>
        <taxon>Diaphorina</taxon>
    </lineage>
</organism>
<dbReference type="InterPro" id="IPR040122">
    <property type="entry name" value="Importin_beta"/>
</dbReference>
<dbReference type="InterPro" id="IPR001494">
    <property type="entry name" value="Importin-beta_N"/>
</dbReference>
<dbReference type="GO" id="GO:0031267">
    <property type="term" value="F:small GTPase binding"/>
    <property type="evidence" value="ECO:0007669"/>
    <property type="project" value="InterPro"/>
</dbReference>
<evidence type="ECO:0000313" key="8">
    <source>
        <dbReference type="RefSeq" id="XP_008484010.1"/>
    </source>
</evidence>
<dbReference type="PROSITE" id="PS50166">
    <property type="entry name" value="IMPORTIN_B_NT"/>
    <property type="match status" value="1"/>
</dbReference>
<protein>
    <submittedName>
        <fullName evidence="8">Importin subunit beta-like</fullName>
    </submittedName>
</protein>
<gene>
    <name evidence="8" type="primary">LOC103520689</name>
</gene>
<dbReference type="RefSeq" id="XP_008484010.1">
    <property type="nucleotide sequence ID" value="XM_008485788.1"/>
</dbReference>
<comment type="subcellular location">
    <subcellularLocation>
        <location evidence="1">Cytoplasm</location>
    </subcellularLocation>
</comment>
<keyword evidence="7" id="KW-1185">Reference proteome</keyword>
<dbReference type="SUPFAM" id="SSF48371">
    <property type="entry name" value="ARM repeat"/>
    <property type="match status" value="1"/>
</dbReference>
<evidence type="ECO:0000256" key="3">
    <source>
        <dbReference type="ARBA" id="ARBA00022490"/>
    </source>
</evidence>
<dbReference type="GO" id="GO:0005737">
    <property type="term" value="C:cytoplasm"/>
    <property type="evidence" value="ECO:0007669"/>
    <property type="project" value="UniProtKB-SubCell"/>
</dbReference>
<keyword evidence="5" id="KW-0653">Protein transport</keyword>
<dbReference type="AlphaFoldDB" id="A0A1S3DML8"/>
<dbReference type="GO" id="GO:0006606">
    <property type="term" value="P:protein import into nucleus"/>
    <property type="evidence" value="ECO:0007669"/>
    <property type="project" value="InterPro"/>
</dbReference>
<dbReference type="Gene3D" id="1.25.10.10">
    <property type="entry name" value="Leucine-rich Repeat Variant"/>
    <property type="match status" value="1"/>
</dbReference>
<dbReference type="Pfam" id="PF03810">
    <property type="entry name" value="IBN_N"/>
    <property type="match status" value="1"/>
</dbReference>
<proteinExistence type="predicted"/>
<keyword evidence="3" id="KW-0963">Cytoplasm</keyword>
<sequence>MEDVNELQSAQNFLEQAAVTNLPEYIRTLSEVLHHAGNSPVARVAAGLQLKNLLTAKDATLKSTYQARWLSLPQEIRLYVKKNIIETLGTETGRPSSAAQCIAAVAVAELPAGQWPELIDTLVNNVIAENSTEMLKESSLEAIGYICQVTP</sequence>
<dbReference type="OMA" id="SARQHEY"/>
<dbReference type="InterPro" id="IPR011989">
    <property type="entry name" value="ARM-like"/>
</dbReference>
<evidence type="ECO:0000256" key="1">
    <source>
        <dbReference type="ARBA" id="ARBA00004496"/>
    </source>
</evidence>
<evidence type="ECO:0000313" key="7">
    <source>
        <dbReference type="Proteomes" id="UP000079169"/>
    </source>
</evidence>